<organism evidence="2 3">
    <name type="scientific">Elioraea tepida</name>
    <dbReference type="NCBI Taxonomy" id="2843330"/>
    <lineage>
        <taxon>Bacteria</taxon>
        <taxon>Pseudomonadati</taxon>
        <taxon>Pseudomonadota</taxon>
        <taxon>Alphaproteobacteria</taxon>
        <taxon>Acetobacterales</taxon>
        <taxon>Elioraeaceae</taxon>
        <taxon>Elioraea</taxon>
    </lineage>
</organism>
<reference evidence="2" key="1">
    <citation type="submission" date="2021-06" db="EMBL/GenBank/DDBJ databases">
        <title>Elioraea tepida, sp. nov., a moderately thermophilic aerobic anoxygenic phototrophic bacterium isolated from an alkaline siliceous hot spring mat community in Yellowstone National Park, WY, USA.</title>
        <authorList>
            <person name="Saini M.K."/>
            <person name="Yoshida S."/>
            <person name="Sebastian A."/>
            <person name="Hirose S."/>
            <person name="Hara E."/>
            <person name="Tamaki H."/>
            <person name="Soulier N.T."/>
            <person name="Albert I."/>
            <person name="Hanada S."/>
            <person name="Bryant D.A."/>
            <person name="Tank M."/>
        </authorList>
    </citation>
    <scope>NUCLEOTIDE SEQUENCE</scope>
    <source>
        <strain evidence="2">MS-P2</strain>
    </source>
</reference>
<dbReference type="RefSeq" id="WP_218284730.1">
    <property type="nucleotide sequence ID" value="NZ_CP076448.1"/>
</dbReference>
<accession>A0A975U064</accession>
<dbReference type="AlphaFoldDB" id="A0A975U064"/>
<feature type="region of interest" description="Disordered" evidence="1">
    <location>
        <begin position="1"/>
        <end position="28"/>
    </location>
</feature>
<evidence type="ECO:0000313" key="2">
    <source>
        <dbReference type="EMBL" id="QXM23819.1"/>
    </source>
</evidence>
<evidence type="ECO:0000313" key="3">
    <source>
        <dbReference type="Proteomes" id="UP000694001"/>
    </source>
</evidence>
<gene>
    <name evidence="2" type="ORF">KO353_10960</name>
</gene>
<sequence>MVTTVCAPSGSMLPAARPRPTDLTPQSTPLRSLVAPQRRSPFTPDRFAERGVVLPATTPAFAFARVRDGEQGRELVLRNVTGSRGAVLIPLAAAADHARPTLHDRALFADLSRLPRLGPTQVAAIARAAARAGLCGRAARAAAAAAAAAEAGAAREALASLSAVGRTGGPVDPSAGAALRLASLAAAARRLALLPPQLGVLAATVEDRASLGAAVRTEEAGFIAAAARATARFAEASLAPVLALLEDPPAALAAAETSSWPAEAVARAAWILDGWPLLLARWEESEGRGHGSEARALRAIAAALPPLPLELATTDEEQDAVRATWRLEADGAATDQALLERLRAAAP</sequence>
<dbReference type="EMBL" id="CP076448">
    <property type="protein sequence ID" value="QXM23819.1"/>
    <property type="molecule type" value="Genomic_DNA"/>
</dbReference>
<dbReference type="KEGG" id="elio:KO353_10960"/>
<name>A0A975U064_9PROT</name>
<proteinExistence type="predicted"/>
<dbReference type="Proteomes" id="UP000694001">
    <property type="component" value="Chromosome"/>
</dbReference>
<evidence type="ECO:0000256" key="1">
    <source>
        <dbReference type="SAM" id="MobiDB-lite"/>
    </source>
</evidence>
<protein>
    <submittedName>
        <fullName evidence="2">Uncharacterized protein</fullName>
    </submittedName>
</protein>
<keyword evidence="3" id="KW-1185">Reference proteome</keyword>